<gene>
    <name evidence="11" type="ORF">SPIRO4BDMA_50051</name>
</gene>
<keyword evidence="2" id="KW-0813">Transport</keyword>
<evidence type="ECO:0000256" key="7">
    <source>
        <dbReference type="ARBA" id="ARBA00023136"/>
    </source>
</evidence>
<evidence type="ECO:0000256" key="9">
    <source>
        <dbReference type="SAM" id="Phobius"/>
    </source>
</evidence>
<proteinExistence type="inferred from homology"/>
<feature type="transmembrane region" description="Helical" evidence="9">
    <location>
        <begin position="84"/>
        <end position="105"/>
    </location>
</feature>
<evidence type="ECO:0000256" key="5">
    <source>
        <dbReference type="ARBA" id="ARBA00022692"/>
    </source>
</evidence>
<evidence type="ECO:0000256" key="3">
    <source>
        <dbReference type="ARBA" id="ARBA00022475"/>
    </source>
</evidence>
<dbReference type="EMBL" id="FWDO01000005">
    <property type="protein sequence ID" value="SLM18536.1"/>
    <property type="molecule type" value="Genomic_DNA"/>
</dbReference>
<feature type="transmembrane region" description="Helical" evidence="9">
    <location>
        <begin position="12"/>
        <end position="32"/>
    </location>
</feature>
<evidence type="ECO:0000313" key="11">
    <source>
        <dbReference type="EMBL" id="SLM18536.1"/>
    </source>
</evidence>
<feature type="transmembrane region" description="Helical" evidence="9">
    <location>
        <begin position="125"/>
        <end position="146"/>
    </location>
</feature>
<comment type="subcellular location">
    <subcellularLocation>
        <location evidence="1">Cell inner membrane</location>
        <topology evidence="1">Multi-pass membrane protein</topology>
    </subcellularLocation>
</comment>
<dbReference type="GO" id="GO:0015740">
    <property type="term" value="P:C4-dicarboxylate transport"/>
    <property type="evidence" value="ECO:0007669"/>
    <property type="project" value="TreeGrafter"/>
</dbReference>
<keyword evidence="6 9" id="KW-1133">Transmembrane helix</keyword>
<dbReference type="PANTHER" id="PTHR35011">
    <property type="entry name" value="2,3-DIKETO-L-GULONATE TRAP TRANSPORTER SMALL PERMEASE PROTEIN YIAM"/>
    <property type="match status" value="1"/>
</dbReference>
<dbReference type="InterPro" id="IPR055348">
    <property type="entry name" value="DctQ"/>
</dbReference>
<protein>
    <submittedName>
        <fullName evidence="11">Tripartite ATP-independent periplasmic transporter DctQ component</fullName>
    </submittedName>
</protein>
<sequence length="163" mass="18301">MNKISTVLEKIIRFAVGVLLIVLSANVLLQILSREILHIQTVWTDEVARFSFIWMTMLGASLQVKKKSHFAVSLFSLKGTVRLLHSLLVYALMAVLMVVFIWFGYKYTIQGWSRYSTSSGIRMAWIFAAIPVGGLLMLFFIVELAIADIREARKSSISAKGGD</sequence>
<accession>A0A3P3XQG8</accession>
<evidence type="ECO:0000256" key="8">
    <source>
        <dbReference type="ARBA" id="ARBA00038436"/>
    </source>
</evidence>
<reference evidence="11" key="1">
    <citation type="submission" date="2017-02" db="EMBL/GenBank/DDBJ databases">
        <authorList>
            <person name="Regsiter A."/>
            <person name="William W."/>
        </authorList>
    </citation>
    <scope>NUCLEOTIDE SEQUENCE</scope>
    <source>
        <strain evidence="11">BdmA 4</strain>
    </source>
</reference>
<keyword evidence="7 9" id="KW-0472">Membrane</keyword>
<evidence type="ECO:0000256" key="2">
    <source>
        <dbReference type="ARBA" id="ARBA00022448"/>
    </source>
</evidence>
<feature type="domain" description="Tripartite ATP-independent periplasmic transporters DctQ component" evidence="10">
    <location>
        <begin position="27"/>
        <end position="150"/>
    </location>
</feature>
<keyword evidence="4" id="KW-0997">Cell inner membrane</keyword>
<evidence type="ECO:0000256" key="6">
    <source>
        <dbReference type="ARBA" id="ARBA00022989"/>
    </source>
</evidence>
<keyword evidence="3" id="KW-1003">Cell membrane</keyword>
<name>A0A3P3XQG8_9SPIR</name>
<comment type="similarity">
    <text evidence="8">Belongs to the TRAP transporter small permease family.</text>
</comment>
<dbReference type="Pfam" id="PF04290">
    <property type="entry name" value="DctQ"/>
    <property type="match status" value="1"/>
</dbReference>
<dbReference type="AlphaFoldDB" id="A0A3P3XQG8"/>
<dbReference type="PANTHER" id="PTHR35011:SF5">
    <property type="entry name" value="SIALIC ACID TRAP TRANSPORTER SMALL PERMEASE PROTEIN SIAQ"/>
    <property type="match status" value="1"/>
</dbReference>
<feature type="transmembrane region" description="Helical" evidence="9">
    <location>
        <begin position="47"/>
        <end position="64"/>
    </location>
</feature>
<dbReference type="InterPro" id="IPR007387">
    <property type="entry name" value="TRAP_DctQ"/>
</dbReference>
<evidence type="ECO:0000256" key="4">
    <source>
        <dbReference type="ARBA" id="ARBA00022519"/>
    </source>
</evidence>
<evidence type="ECO:0000259" key="10">
    <source>
        <dbReference type="Pfam" id="PF04290"/>
    </source>
</evidence>
<keyword evidence="5 9" id="KW-0812">Transmembrane</keyword>
<dbReference type="GO" id="GO:0022857">
    <property type="term" value="F:transmembrane transporter activity"/>
    <property type="evidence" value="ECO:0007669"/>
    <property type="project" value="TreeGrafter"/>
</dbReference>
<evidence type="ECO:0000256" key="1">
    <source>
        <dbReference type="ARBA" id="ARBA00004429"/>
    </source>
</evidence>
<dbReference type="GO" id="GO:0005886">
    <property type="term" value="C:plasma membrane"/>
    <property type="evidence" value="ECO:0007669"/>
    <property type="project" value="UniProtKB-SubCell"/>
</dbReference>
<organism evidence="11">
    <name type="scientific">uncultured spirochete</name>
    <dbReference type="NCBI Taxonomy" id="156406"/>
    <lineage>
        <taxon>Bacteria</taxon>
        <taxon>Pseudomonadati</taxon>
        <taxon>Spirochaetota</taxon>
        <taxon>Spirochaetia</taxon>
        <taxon>Spirochaetales</taxon>
        <taxon>environmental samples</taxon>
    </lineage>
</organism>